<dbReference type="InterPro" id="IPR015010">
    <property type="entry name" value="TERF2IP_Myb"/>
</dbReference>
<dbReference type="RefSeq" id="XP_046077656.1">
    <property type="nucleotide sequence ID" value="XM_046217734.1"/>
</dbReference>
<dbReference type="PANTHER" id="PTHR16466:SF6">
    <property type="entry name" value="TELOMERIC REPEAT-BINDING FACTOR 2-INTERACTING PROTEIN 1"/>
    <property type="match status" value="1"/>
</dbReference>
<keyword evidence="14" id="KW-1185">Reference proteome</keyword>
<feature type="domain" description="BRCT" evidence="12">
    <location>
        <begin position="18"/>
        <end position="91"/>
    </location>
</feature>
<dbReference type="InterPro" id="IPR009057">
    <property type="entry name" value="Homeodomain-like_sf"/>
</dbReference>
<dbReference type="GO" id="GO:0010833">
    <property type="term" value="P:telomere maintenance via telomere lengthening"/>
    <property type="evidence" value="ECO:0007669"/>
    <property type="project" value="UniProtKB-UniRule"/>
</dbReference>
<evidence type="ECO:0000256" key="9">
    <source>
        <dbReference type="SAM" id="MobiDB-lite"/>
    </source>
</evidence>
<feature type="compositionally biased region" description="Basic and acidic residues" evidence="9">
    <location>
        <begin position="292"/>
        <end position="321"/>
    </location>
</feature>
<evidence type="ECO:0000256" key="4">
    <source>
        <dbReference type="ARBA" id="ARBA00023015"/>
    </source>
</evidence>
<evidence type="ECO:0000256" key="2">
    <source>
        <dbReference type="ARBA" id="ARBA00022454"/>
    </source>
</evidence>
<keyword evidence="4" id="KW-0805">Transcription regulation</keyword>
<dbReference type="Pfam" id="PF11626">
    <property type="entry name" value="Rap1_C"/>
    <property type="match status" value="1"/>
</dbReference>
<dbReference type="GO" id="GO:0070187">
    <property type="term" value="C:shelterin complex"/>
    <property type="evidence" value="ECO:0007669"/>
    <property type="project" value="TreeGrafter"/>
</dbReference>
<keyword evidence="7 8" id="KW-0539">Nucleus</keyword>
<evidence type="ECO:0000256" key="3">
    <source>
        <dbReference type="ARBA" id="ARBA00022895"/>
    </source>
</evidence>
<name>A0AAD4L5M6_9EURO</name>
<evidence type="ECO:0000259" key="11">
    <source>
        <dbReference type="Pfam" id="PF11626"/>
    </source>
</evidence>
<evidence type="ECO:0000256" key="6">
    <source>
        <dbReference type="ARBA" id="ARBA00023163"/>
    </source>
</evidence>
<dbReference type="SUPFAM" id="SSF46689">
    <property type="entry name" value="Homeodomain-like"/>
    <property type="match status" value="1"/>
</dbReference>
<dbReference type="InterPro" id="IPR001357">
    <property type="entry name" value="BRCT_dom"/>
</dbReference>
<dbReference type="InterPro" id="IPR021661">
    <property type="entry name" value="Rap1_C"/>
</dbReference>
<dbReference type="Gene3D" id="1.10.10.60">
    <property type="entry name" value="Homeodomain-like"/>
    <property type="match status" value="1"/>
</dbReference>
<dbReference type="AlphaFoldDB" id="A0AAD4L5M6"/>
<keyword evidence="3 8" id="KW-0779">Telomere</keyword>
<evidence type="ECO:0000259" key="10">
    <source>
        <dbReference type="Pfam" id="PF08914"/>
    </source>
</evidence>
<dbReference type="Gene3D" id="1.10.10.2170">
    <property type="match status" value="1"/>
</dbReference>
<sequence>MAATVIYKTANSDGHTGTLFQGRSFWLSLNVPQRDRFKELIKANGGVVVLQEKDADIKLVDHNKREIPLNTYSYKFVEKSIQNGQLEDLEAHRAGKTTRPVGAYDIPSRGHRIAYNLQDDQILWDWMQPYEDRGEQIAGNVIYQRLAEMYPRHTFQSWRDRYLKKIRGKPRPGGPRQVDQQEGTISQAACTEATTVQSDPIPHIPETSVRRSASSRVSKTVSDPNIPEETQDYVTAEVRRPQARSNMNVIKRKRLSDEGIPAVPKFDMNDAAKRRRRATDFIPRADPSTLHQSHDSDARTDEHQQNPSSKETDQVRFEREPQFSSRSTRLNSQSQPISASQKAEYENLEALAGLPKIGAYKEDAEDKENEDNDKDDDAEAVNDWIEERMRAGQKGEDIVLALDYTSMNAELADRVLASLSRGDGIPKNVRGVWTEEEDEILQGTETRKIDALEKKHGSEYFWERYDYLENRRKAYQEVMKEG</sequence>
<dbReference type="InterPro" id="IPR038104">
    <property type="entry name" value="Rap1_C_sf"/>
</dbReference>
<evidence type="ECO:0000256" key="8">
    <source>
        <dbReference type="RuleBase" id="RU367107"/>
    </source>
</evidence>
<feature type="domain" description="TERF2-interacting telomeric protein 1 Myb" evidence="10">
    <location>
        <begin position="115"/>
        <end position="173"/>
    </location>
</feature>
<dbReference type="Pfam" id="PF08914">
    <property type="entry name" value="Myb_Rap1"/>
    <property type="match status" value="1"/>
</dbReference>
<feature type="compositionally biased region" description="Acidic residues" evidence="9">
    <location>
        <begin position="365"/>
        <end position="378"/>
    </location>
</feature>
<evidence type="ECO:0000313" key="13">
    <source>
        <dbReference type="EMBL" id="KAH8705035.1"/>
    </source>
</evidence>
<protein>
    <recommendedName>
        <fullName evidence="8">DNA-binding protein RAP1</fullName>
    </recommendedName>
</protein>
<keyword evidence="2 8" id="KW-0158">Chromosome</keyword>
<dbReference type="InterPro" id="IPR039595">
    <property type="entry name" value="TE2IP/Rap1"/>
</dbReference>
<comment type="subcellular location">
    <subcellularLocation>
        <location evidence="8">Nucleus</location>
    </subcellularLocation>
    <subcellularLocation>
        <location evidence="8">Chromosome</location>
        <location evidence="8">Telomere</location>
    </subcellularLocation>
</comment>
<evidence type="ECO:0000259" key="12">
    <source>
        <dbReference type="Pfam" id="PF16589"/>
    </source>
</evidence>
<feature type="region of interest" description="Disordered" evidence="9">
    <location>
        <begin position="193"/>
        <end position="252"/>
    </location>
</feature>
<feature type="compositionally biased region" description="Polar residues" evidence="9">
    <location>
        <begin position="322"/>
        <end position="341"/>
    </location>
</feature>
<dbReference type="GeneID" id="70248021"/>
<organism evidence="13 14">
    <name type="scientific">Talaromyces proteolyticus</name>
    <dbReference type="NCBI Taxonomy" id="1131652"/>
    <lineage>
        <taxon>Eukaryota</taxon>
        <taxon>Fungi</taxon>
        <taxon>Dikarya</taxon>
        <taxon>Ascomycota</taxon>
        <taxon>Pezizomycotina</taxon>
        <taxon>Eurotiomycetes</taxon>
        <taxon>Eurotiomycetidae</taxon>
        <taxon>Eurotiales</taxon>
        <taxon>Trichocomaceae</taxon>
        <taxon>Talaromyces</taxon>
        <taxon>Talaromyces sect. Bacilispori</taxon>
    </lineage>
</organism>
<evidence type="ECO:0000256" key="1">
    <source>
        <dbReference type="ARBA" id="ARBA00010467"/>
    </source>
</evidence>
<dbReference type="Pfam" id="PF16589">
    <property type="entry name" value="BRCT_2"/>
    <property type="match status" value="1"/>
</dbReference>
<dbReference type="EMBL" id="JAJTJA010000001">
    <property type="protein sequence ID" value="KAH8705035.1"/>
    <property type="molecule type" value="Genomic_DNA"/>
</dbReference>
<feature type="region of interest" description="Disordered" evidence="9">
    <location>
        <begin position="279"/>
        <end position="342"/>
    </location>
</feature>
<comment type="subunit">
    <text evidence="8">Homodimer.</text>
</comment>
<comment type="function">
    <text evidence="8">Involved in the regulation of telomere length, clustering and has a specific role in telomere position effect (TPE).</text>
</comment>
<comment type="caution">
    <text evidence="13">The sequence shown here is derived from an EMBL/GenBank/DDBJ whole genome shotgun (WGS) entry which is preliminary data.</text>
</comment>
<proteinExistence type="inferred from homology"/>
<dbReference type="CDD" id="cd11655">
    <property type="entry name" value="rap1_myb-like"/>
    <property type="match status" value="1"/>
</dbReference>
<gene>
    <name evidence="13" type="ORF">BGW36DRAFT_392752</name>
</gene>
<dbReference type="GO" id="GO:0042162">
    <property type="term" value="F:telomeric DNA binding"/>
    <property type="evidence" value="ECO:0007669"/>
    <property type="project" value="TreeGrafter"/>
</dbReference>
<dbReference type="Proteomes" id="UP001201262">
    <property type="component" value="Unassembled WGS sequence"/>
</dbReference>
<keyword evidence="6" id="KW-0804">Transcription</keyword>
<feature type="domain" description="TRF2-interacting telomeric protein/Rap1 C-terminal" evidence="11">
    <location>
        <begin position="391"/>
        <end position="469"/>
    </location>
</feature>
<dbReference type="PANTHER" id="PTHR16466">
    <property type="entry name" value="TELOMERE REPEAT-BINDING FACTOR 2-INTERACTING PROTEIN 1"/>
    <property type="match status" value="1"/>
</dbReference>
<evidence type="ECO:0000256" key="7">
    <source>
        <dbReference type="ARBA" id="ARBA00023242"/>
    </source>
</evidence>
<evidence type="ECO:0000256" key="5">
    <source>
        <dbReference type="ARBA" id="ARBA00023159"/>
    </source>
</evidence>
<evidence type="ECO:0000313" key="14">
    <source>
        <dbReference type="Proteomes" id="UP001201262"/>
    </source>
</evidence>
<keyword evidence="5" id="KW-0010">Activator</keyword>
<dbReference type="GO" id="GO:0031848">
    <property type="term" value="P:protection from non-homologous end joining at telomere"/>
    <property type="evidence" value="ECO:0007669"/>
    <property type="project" value="TreeGrafter"/>
</dbReference>
<feature type="compositionally biased region" description="Low complexity" evidence="9">
    <location>
        <begin position="210"/>
        <end position="222"/>
    </location>
</feature>
<accession>A0AAD4L5M6</accession>
<feature type="region of interest" description="Disordered" evidence="9">
    <location>
        <begin position="359"/>
        <end position="378"/>
    </location>
</feature>
<comment type="similarity">
    <text evidence="1 8">Belongs to the RAP1 family.</text>
</comment>
<reference evidence="13" key="1">
    <citation type="submission" date="2021-12" db="EMBL/GenBank/DDBJ databases">
        <title>Convergent genome expansion in fungi linked to evolution of root-endophyte symbiosis.</title>
        <authorList>
            <consortium name="DOE Joint Genome Institute"/>
            <person name="Ke Y.-H."/>
            <person name="Bonito G."/>
            <person name="Liao H.-L."/>
            <person name="Looney B."/>
            <person name="Rojas-Flechas A."/>
            <person name="Nash J."/>
            <person name="Hameed K."/>
            <person name="Schadt C."/>
            <person name="Martin F."/>
            <person name="Crous P.W."/>
            <person name="Miettinen O."/>
            <person name="Magnuson J.K."/>
            <person name="Labbe J."/>
            <person name="Jacobson D."/>
            <person name="Doktycz M.J."/>
            <person name="Veneault-Fourrey C."/>
            <person name="Kuo A."/>
            <person name="Mondo S."/>
            <person name="Calhoun S."/>
            <person name="Riley R."/>
            <person name="Ohm R."/>
            <person name="LaButti K."/>
            <person name="Andreopoulos B."/>
            <person name="Pangilinan J."/>
            <person name="Nolan M."/>
            <person name="Tritt A."/>
            <person name="Clum A."/>
            <person name="Lipzen A."/>
            <person name="Daum C."/>
            <person name="Barry K."/>
            <person name="Grigoriev I.V."/>
            <person name="Vilgalys R."/>
        </authorList>
    </citation>
    <scope>NUCLEOTIDE SEQUENCE</scope>
    <source>
        <strain evidence="13">PMI_201</strain>
    </source>
</reference>